<evidence type="ECO:0000256" key="6">
    <source>
        <dbReference type="SAM" id="MobiDB-lite"/>
    </source>
</evidence>
<keyword evidence="4 7" id="KW-1133">Transmembrane helix</keyword>
<dbReference type="GO" id="GO:0004930">
    <property type="term" value="F:G protein-coupled receptor activity"/>
    <property type="evidence" value="ECO:0007669"/>
    <property type="project" value="InterPro"/>
</dbReference>
<evidence type="ECO:0000256" key="7">
    <source>
        <dbReference type="SAM" id="Phobius"/>
    </source>
</evidence>
<evidence type="ECO:0000256" key="3">
    <source>
        <dbReference type="ARBA" id="ARBA00022692"/>
    </source>
</evidence>
<protein>
    <recommendedName>
        <fullName evidence="8">G-protein coupled receptors family 3 profile domain-containing protein</fullName>
    </recommendedName>
</protein>
<dbReference type="InterPro" id="IPR017978">
    <property type="entry name" value="GPCR_3_C"/>
</dbReference>
<feature type="transmembrane region" description="Helical" evidence="7">
    <location>
        <begin position="227"/>
        <end position="253"/>
    </location>
</feature>
<evidence type="ECO:0000256" key="1">
    <source>
        <dbReference type="ARBA" id="ARBA00004141"/>
    </source>
</evidence>
<feature type="transmembrane region" description="Helical" evidence="7">
    <location>
        <begin position="376"/>
        <end position="398"/>
    </location>
</feature>
<keyword evidence="10" id="KW-1185">Reference proteome</keyword>
<evidence type="ECO:0000313" key="10">
    <source>
        <dbReference type="Proteomes" id="UP001152803"/>
    </source>
</evidence>
<dbReference type="InterPro" id="IPR051753">
    <property type="entry name" value="RA-inducible_GPCR3"/>
</dbReference>
<reference evidence="9" key="1">
    <citation type="journal article" date="2023" name="Science">
        <title>Genome structures resolve the early diversification of teleost fishes.</title>
        <authorList>
            <person name="Parey E."/>
            <person name="Louis A."/>
            <person name="Montfort J."/>
            <person name="Bouchez O."/>
            <person name="Roques C."/>
            <person name="Iampietro C."/>
            <person name="Lluch J."/>
            <person name="Castinel A."/>
            <person name="Donnadieu C."/>
            <person name="Desvignes T."/>
            <person name="Floi Bucao C."/>
            <person name="Jouanno E."/>
            <person name="Wen M."/>
            <person name="Mejri S."/>
            <person name="Dirks R."/>
            <person name="Jansen H."/>
            <person name="Henkel C."/>
            <person name="Chen W.J."/>
            <person name="Zahm M."/>
            <person name="Cabau C."/>
            <person name="Klopp C."/>
            <person name="Thompson A.W."/>
            <person name="Robinson-Rechavi M."/>
            <person name="Braasch I."/>
            <person name="Lecointre G."/>
            <person name="Bobe J."/>
            <person name="Postlethwait J.H."/>
            <person name="Berthelot C."/>
            <person name="Roest Crollius H."/>
            <person name="Guiguen Y."/>
        </authorList>
    </citation>
    <scope>NUCLEOTIDE SEQUENCE</scope>
    <source>
        <strain evidence="9">Concon-B</strain>
    </source>
</reference>
<dbReference type="Pfam" id="PF00003">
    <property type="entry name" value="7tm_3"/>
    <property type="match status" value="1"/>
</dbReference>
<feature type="compositionally biased region" description="Polar residues" evidence="6">
    <location>
        <begin position="65"/>
        <end position="74"/>
    </location>
</feature>
<comment type="subcellular location">
    <subcellularLocation>
        <location evidence="1">Membrane</location>
        <topology evidence="1">Multi-pass membrane protein</topology>
    </subcellularLocation>
</comment>
<evidence type="ECO:0000256" key="4">
    <source>
        <dbReference type="ARBA" id="ARBA00022989"/>
    </source>
</evidence>
<dbReference type="Proteomes" id="UP001152803">
    <property type="component" value="Unassembled WGS sequence"/>
</dbReference>
<keyword evidence="5 7" id="KW-0472">Membrane</keyword>
<proteinExistence type="inferred from homology"/>
<feature type="transmembrane region" description="Helical" evidence="7">
    <location>
        <begin position="186"/>
        <end position="215"/>
    </location>
</feature>
<feature type="domain" description="G-protein coupled receptors family 3 profile" evidence="8">
    <location>
        <begin position="186"/>
        <end position="435"/>
    </location>
</feature>
<dbReference type="PANTHER" id="PTHR14511:SF7">
    <property type="entry name" value="RETINOIC ACID-INDUCED PROTEIN 3"/>
    <property type="match status" value="1"/>
</dbReference>
<keyword evidence="3 7" id="KW-0812">Transmembrane</keyword>
<feature type="transmembrane region" description="Helical" evidence="7">
    <location>
        <begin position="333"/>
        <end position="355"/>
    </location>
</feature>
<feature type="transmembrane region" description="Helical" evidence="7">
    <location>
        <begin position="265"/>
        <end position="291"/>
    </location>
</feature>
<feature type="compositionally biased region" description="Basic and acidic residues" evidence="6">
    <location>
        <begin position="75"/>
        <end position="96"/>
    </location>
</feature>
<dbReference type="GO" id="GO:0070062">
    <property type="term" value="C:extracellular exosome"/>
    <property type="evidence" value="ECO:0007669"/>
    <property type="project" value="TreeGrafter"/>
</dbReference>
<dbReference type="EMBL" id="JAFJMO010000016">
    <property type="protein sequence ID" value="KAJ8253873.1"/>
    <property type="molecule type" value="Genomic_DNA"/>
</dbReference>
<feature type="region of interest" description="Disordered" evidence="6">
    <location>
        <begin position="50"/>
        <end position="106"/>
    </location>
</feature>
<organism evidence="9 10">
    <name type="scientific">Conger conger</name>
    <name type="common">Conger eel</name>
    <name type="synonym">Muraena conger</name>
    <dbReference type="NCBI Taxonomy" id="82655"/>
    <lineage>
        <taxon>Eukaryota</taxon>
        <taxon>Metazoa</taxon>
        <taxon>Chordata</taxon>
        <taxon>Craniata</taxon>
        <taxon>Vertebrata</taxon>
        <taxon>Euteleostomi</taxon>
        <taxon>Actinopterygii</taxon>
        <taxon>Neopterygii</taxon>
        <taxon>Teleostei</taxon>
        <taxon>Anguilliformes</taxon>
        <taxon>Congridae</taxon>
        <taxon>Conger</taxon>
    </lineage>
</organism>
<name>A0A9Q1CZL9_CONCO</name>
<evidence type="ECO:0000256" key="2">
    <source>
        <dbReference type="ARBA" id="ARBA00007242"/>
    </source>
</evidence>
<dbReference type="GO" id="GO:0005886">
    <property type="term" value="C:plasma membrane"/>
    <property type="evidence" value="ECO:0007669"/>
    <property type="project" value="TreeGrafter"/>
</dbReference>
<dbReference type="OrthoDB" id="8701926at2759"/>
<dbReference type="GO" id="GO:0030295">
    <property type="term" value="F:protein kinase activator activity"/>
    <property type="evidence" value="ECO:0007669"/>
    <property type="project" value="TreeGrafter"/>
</dbReference>
<dbReference type="PANTHER" id="PTHR14511">
    <property type="entry name" value="G PROTEIN COUPLED RECEPTOR, CLASS C, GROUP 5"/>
    <property type="match status" value="1"/>
</dbReference>
<feature type="region of interest" description="Disordered" evidence="6">
    <location>
        <begin position="468"/>
        <end position="488"/>
    </location>
</feature>
<feature type="region of interest" description="Disordered" evidence="6">
    <location>
        <begin position="501"/>
        <end position="529"/>
    </location>
</feature>
<comment type="similarity">
    <text evidence="2">Belongs to the G-protein coupled receptor 3 family.</text>
</comment>
<feature type="transmembrane region" description="Helical" evidence="7">
    <location>
        <begin position="298"/>
        <end position="321"/>
    </location>
</feature>
<gene>
    <name evidence="9" type="ORF">COCON_G00204850</name>
</gene>
<comment type="caution">
    <text evidence="9">The sequence shown here is derived from an EMBL/GenBank/DDBJ whole genome shotgun (WGS) entry which is preliminary data.</text>
</comment>
<accession>A0A9Q1CZL9</accession>
<dbReference type="GO" id="GO:0043235">
    <property type="term" value="C:receptor complex"/>
    <property type="evidence" value="ECO:0007669"/>
    <property type="project" value="TreeGrafter"/>
</dbReference>
<sequence length="529" mass="57664">MRPSTSRLDFILRGSGQQESRSEGKLVTALWGGHTCLRLFMFESERSRPRDGLSVSVPKAPVTSGHHNNCTRSVDSVDHVKSLGNKENRGRRGEERRRKRRRQREVFPQRKQLIIMSRDTQTGMGPCALLPQIPFLLLSLLLVPHPIASQTTDTTDPTNNVTAPSPAPGCGAGLDPVYSHLCDLQAVWGVVVEAVASLGFLVAAGLFLGLVAWAMWTCIPLRRRRGVGAAVTTLLLFLVGAGGVLGLTFATVIRLTPQTCPTRVFLFGVLFALCFSALLSRALALLGFAVARGWSEPVAVLGLWAVQVVIATEWLIVVLVRDGLPCAYSQEEFAMLLIYVLVLLAAALLVSLWSLCRTCGTYSYSYGGPGQGRARLQASLLFLTALLSAGIWVVWIALLTRGNPEMGRRPQWDDPVLSVALAANGWVLLLGHALPQLCFLCRGESWMKEGPLDFAGWASPTSGITTLGRDNGTFQSDTQDKRGKGQEPVLCSPYDFSMAEIDPDKDYSIPRPQTTNIADPYDEYYGPPV</sequence>
<evidence type="ECO:0000256" key="5">
    <source>
        <dbReference type="ARBA" id="ARBA00023136"/>
    </source>
</evidence>
<evidence type="ECO:0000259" key="8">
    <source>
        <dbReference type="Pfam" id="PF00003"/>
    </source>
</evidence>
<evidence type="ECO:0000313" key="9">
    <source>
        <dbReference type="EMBL" id="KAJ8253873.1"/>
    </source>
</evidence>
<dbReference type="AlphaFoldDB" id="A0A9Q1CZL9"/>